<dbReference type="Pfam" id="PF13699">
    <property type="entry name" value="eCIS_core"/>
    <property type="match status" value="1"/>
</dbReference>
<feature type="region of interest" description="Disordered" evidence="1">
    <location>
        <begin position="777"/>
        <end position="828"/>
    </location>
</feature>
<gene>
    <name evidence="3" type="ORF">NOCA150096</name>
</gene>
<protein>
    <recommendedName>
        <fullName evidence="2">eCIS core domain-containing protein</fullName>
    </recommendedName>
</protein>
<dbReference type="AlphaFoldDB" id="A0A2P2CIL6"/>
<feature type="compositionally biased region" description="Polar residues" evidence="1">
    <location>
        <begin position="722"/>
        <end position="731"/>
    </location>
</feature>
<accession>A0A2P2CIL6</accession>
<feature type="compositionally biased region" description="Basic and acidic residues" evidence="1">
    <location>
        <begin position="903"/>
        <end position="923"/>
    </location>
</feature>
<dbReference type="InterPro" id="IPR025295">
    <property type="entry name" value="eCIS_core_dom"/>
</dbReference>
<organism evidence="3">
    <name type="scientific">metagenome</name>
    <dbReference type="NCBI Taxonomy" id="256318"/>
    <lineage>
        <taxon>unclassified sequences</taxon>
        <taxon>metagenomes</taxon>
    </lineage>
</organism>
<feature type="compositionally biased region" description="Polar residues" evidence="1">
    <location>
        <begin position="786"/>
        <end position="797"/>
    </location>
</feature>
<feature type="compositionally biased region" description="Low complexity" evidence="1">
    <location>
        <begin position="611"/>
        <end position="627"/>
    </location>
</feature>
<reference evidence="3" key="1">
    <citation type="submission" date="2015-08" db="EMBL/GenBank/DDBJ databases">
        <authorList>
            <person name="Babu N.S."/>
            <person name="Beckwith C.J."/>
            <person name="Beseler K.G."/>
            <person name="Brison A."/>
            <person name="Carone J.V."/>
            <person name="Caskin T.P."/>
            <person name="Diamond M."/>
            <person name="Durham M.E."/>
            <person name="Foxe J.M."/>
            <person name="Go M."/>
            <person name="Henderson B.A."/>
            <person name="Jones I.B."/>
            <person name="McGettigan J.A."/>
            <person name="Micheletti S.J."/>
            <person name="Nasrallah M.E."/>
            <person name="Ortiz D."/>
            <person name="Piller C.R."/>
            <person name="Privatt S.R."/>
            <person name="Schneider S.L."/>
            <person name="Sharp S."/>
            <person name="Smith T.C."/>
            <person name="Stanton J.D."/>
            <person name="Ullery H.E."/>
            <person name="Wilson R.J."/>
            <person name="Serrano M.G."/>
            <person name="Buck G."/>
            <person name="Lee V."/>
            <person name="Wang Y."/>
            <person name="Carvalho R."/>
            <person name="Voegtly L."/>
            <person name="Shi R."/>
            <person name="Duckworth R."/>
            <person name="Johnson A."/>
            <person name="Loviza R."/>
            <person name="Walstead R."/>
            <person name="Shah Z."/>
            <person name="Kiflezghi M."/>
            <person name="Wade K."/>
            <person name="Ball S.L."/>
            <person name="Bradley K.W."/>
            <person name="Asai D.J."/>
            <person name="Bowman C.A."/>
            <person name="Russell D.A."/>
            <person name="Pope W.H."/>
            <person name="Jacobs-Sera D."/>
            <person name="Hendrix R.W."/>
            <person name="Hatfull G.F."/>
        </authorList>
    </citation>
    <scope>NUCLEOTIDE SEQUENCE</scope>
</reference>
<feature type="domain" description="eCIS core" evidence="2">
    <location>
        <begin position="24"/>
        <end position="100"/>
    </location>
</feature>
<evidence type="ECO:0000313" key="3">
    <source>
        <dbReference type="EMBL" id="CUR61796.1"/>
    </source>
</evidence>
<dbReference type="EMBL" id="CZKB01000025">
    <property type="protein sequence ID" value="CUR61796.1"/>
    <property type="molecule type" value="Genomic_DNA"/>
</dbReference>
<evidence type="ECO:0000259" key="2">
    <source>
        <dbReference type="Pfam" id="PF13699"/>
    </source>
</evidence>
<feature type="compositionally biased region" description="Basic and acidic residues" evidence="1">
    <location>
        <begin position="631"/>
        <end position="654"/>
    </location>
</feature>
<feature type="region of interest" description="Disordered" evidence="1">
    <location>
        <begin position="880"/>
        <end position="940"/>
    </location>
</feature>
<name>A0A2P2CIL6_9ZZZZ</name>
<feature type="compositionally biased region" description="Low complexity" evidence="1">
    <location>
        <begin position="655"/>
        <end position="672"/>
    </location>
</feature>
<feature type="region of interest" description="Disordered" evidence="1">
    <location>
        <begin position="546"/>
        <end position="760"/>
    </location>
</feature>
<evidence type="ECO:0000256" key="1">
    <source>
        <dbReference type="SAM" id="MobiDB-lite"/>
    </source>
</evidence>
<feature type="compositionally biased region" description="Basic and acidic residues" evidence="1">
    <location>
        <begin position="811"/>
        <end position="821"/>
    </location>
</feature>
<feature type="compositionally biased region" description="Pro residues" evidence="1">
    <location>
        <begin position="574"/>
        <end position="588"/>
    </location>
</feature>
<proteinExistence type="predicted"/>
<feature type="compositionally biased region" description="Basic and acidic residues" evidence="1">
    <location>
        <begin position="733"/>
        <end position="745"/>
    </location>
</feature>
<sequence length="990" mass="102310">MTATRPTSPGHALLHPVREESRTLDGGVRSTMERSFGASFGDVVVHTGAASGGLADTFDAAAFTVGRHIVFGPGRFDPTSLRGRTLIAHELGHVVEQRRGGGDPDLGTRLPAGVIPLHGSHAEGAGRTAAQAALGHQAAVAGSAGVGVARQPKVDEDSAAGGVAPHMAQVMTRPQVAPAPVAPALQLPTGNARTASRVVMKAIEDLTRMPDGRYTTTYLGKTLVLTAEDAEKTRAAARNALVEVVARSRRRFDDAAGRYAAQEEIDKEFWFSSKAAHAAAWIGTLGDHEDPGLALALQRSVVTFAEMNVSRLVIEGRLAAAAEEATRAESASGRSAALVQVYIDQTIEGAEAMATGLEFTRDAAFVTLGVLAVVATGGAAAGLAPGVVGSGVAGMSVATTATVISVGAPLVANVGVGVAKVAQGDPVDWGDIAVDAAVQVVLARFGGKLGEKVFGKLAGNPAARTAVRRVLASVGSGVVSHEASQVFTVTVNQTYAALRGRDVSWDHFVDELSNRLTDPTGIFMAAAMSGFTAAAHAKIDQAAAAKAGSSGSSGKGSSGKGSSGKGSSGKGSSTPPPAAKSPVTPPVKEPVAPTPTQKPALAPTQKPVSPAPAAKAGGGKTSTPKAAKSSRPSELKRKADAGERLRGKAEKSAKAAEVAQQKATQKAAAAKTRLGKSQEAVDARRAAGRKPTKAQQDALQRAKKAVAATESGQVRATKDSQRATTRLQSATKKAAERSSAHEQAKAAKAAKAAGTSATEKFDRLWKPKDVWKQWAKQEIAARKPGGTSTAPKSTSEYDAQVVEQAKGAPVPDKDGRIDWGKTKGGAKLPGAAAELDPIRGMTDAELAHAAKTGEIPSRFQAEIEHRIPQRVGRWMAKAGVPPKEAAAATKLNDPKNLESASKSWHEKVDEMKARFRSGHDKTDPMSSLDSRAGRPLGQASDAEIATMVTALKKPGVNLDVEVDVNGTKTTLRNVFRDEKTRRPGSTWDAP</sequence>
<feature type="compositionally biased region" description="Gly residues" evidence="1">
    <location>
        <begin position="551"/>
        <end position="569"/>
    </location>
</feature>